<feature type="coiled-coil region" evidence="1">
    <location>
        <begin position="410"/>
        <end position="437"/>
    </location>
</feature>
<dbReference type="AlphaFoldDB" id="A0A1J4L4I7"/>
<dbReference type="OrthoDB" id="10615846at2759"/>
<name>A0A1J4L4I7_9EUKA</name>
<dbReference type="GeneID" id="94848536"/>
<keyword evidence="4" id="KW-1185">Reference proteome</keyword>
<evidence type="ECO:0000256" key="1">
    <source>
        <dbReference type="SAM" id="Coils"/>
    </source>
</evidence>
<feature type="coiled-coil region" evidence="1">
    <location>
        <begin position="512"/>
        <end position="596"/>
    </location>
</feature>
<dbReference type="Proteomes" id="UP000179807">
    <property type="component" value="Unassembled WGS sequence"/>
</dbReference>
<dbReference type="RefSeq" id="XP_068369981.1">
    <property type="nucleotide sequence ID" value="XM_068513832.1"/>
</dbReference>
<protein>
    <submittedName>
        <fullName evidence="3">Uncharacterized protein</fullName>
    </submittedName>
</protein>
<dbReference type="VEuPathDB" id="TrichDB:TRFO_41535"/>
<keyword evidence="1" id="KW-0175">Coiled coil</keyword>
<feature type="coiled-coil region" evidence="1">
    <location>
        <begin position="647"/>
        <end position="678"/>
    </location>
</feature>
<evidence type="ECO:0000313" key="4">
    <source>
        <dbReference type="Proteomes" id="UP000179807"/>
    </source>
</evidence>
<sequence>MEDVIVINKQNLTSIKDELDNITKELLQPSQFLQSNDESTLNSEIGSVFHEASTILKGADLDIEIAQQDFDSPISFLNFSKLQLERLNTEIERRIRLFDKSLLVARQICNDRVEKIQMEYKNRIDGMRTKNKAEEKKLNEQLLQIQQSFETRLHTQIAKYLRERNSIESQLSKLKTEFNLTETTLTTSLAASQMRSQLLEKQRDMLKETNSQVSSTISDKFDQQMRALQSKHQSKIQAIEIDNNRLSAELKLTKENFSSDLKKFSSDLENIEVSHANHIESLINQEKLAFEKKKRKINSKHHQIVDDLKHELEIERISSENEIQLLKTEIEIQEQFLKDSDKRYNDSIDDIESKKCSRMSEIDYEMRLLAKIQTKTLKQLAQKHELDLEQEAHDAIRARQDLDQKIIQTQRDAELTRKKLESQITALTRAKDRFEEEIKVALTTEQKHHNTTNTKKQTTLKSSGHIVELTVLPQKLSQKPEIEKTLQDHITKFTNASDYEIAAIEMVFDAVKSQAETEKQRFMLKIEETQQDIISLNSEKEEIKAEIAKIEADLSNSHSFAIKEQQLRISELQKQIEAQESTIIQLKDDLQSKRADGVKKVDISVIQDENESEIKKMKNIFEKMKTNLNLKLHEIEVHHENEISKEQMKTQDIIDSYRQRLQEINNETKRTKEEFEVKFHKNFQEWSETRKEIEMSLKQLGKTPPVSRSGSRPGSSASALPSLSPGHSPLPRLRK</sequence>
<feature type="compositionally biased region" description="Low complexity" evidence="2">
    <location>
        <begin position="704"/>
        <end position="735"/>
    </location>
</feature>
<reference evidence="3" key="1">
    <citation type="submission" date="2016-10" db="EMBL/GenBank/DDBJ databases">
        <authorList>
            <person name="Benchimol M."/>
            <person name="Almeida L.G."/>
            <person name="Vasconcelos A.T."/>
            <person name="Perreira-Neves A."/>
            <person name="Rosa I.A."/>
            <person name="Tasca T."/>
            <person name="Bogo M.R."/>
            <person name="de Souza W."/>
        </authorList>
    </citation>
    <scope>NUCLEOTIDE SEQUENCE [LARGE SCALE GENOMIC DNA]</scope>
    <source>
        <strain evidence="3">K</strain>
    </source>
</reference>
<evidence type="ECO:0000313" key="3">
    <source>
        <dbReference type="EMBL" id="OHT16845.1"/>
    </source>
</evidence>
<organism evidence="3 4">
    <name type="scientific">Tritrichomonas foetus</name>
    <dbReference type="NCBI Taxonomy" id="1144522"/>
    <lineage>
        <taxon>Eukaryota</taxon>
        <taxon>Metamonada</taxon>
        <taxon>Parabasalia</taxon>
        <taxon>Tritrichomonadida</taxon>
        <taxon>Tritrichomonadidae</taxon>
        <taxon>Tritrichomonas</taxon>
    </lineage>
</organism>
<proteinExistence type="predicted"/>
<feature type="region of interest" description="Disordered" evidence="2">
    <location>
        <begin position="695"/>
        <end position="735"/>
    </location>
</feature>
<evidence type="ECO:0000256" key="2">
    <source>
        <dbReference type="SAM" id="MobiDB-lite"/>
    </source>
</evidence>
<gene>
    <name evidence="3" type="ORF">TRFO_41535</name>
</gene>
<dbReference type="EMBL" id="MLAK01000067">
    <property type="protein sequence ID" value="OHT16845.1"/>
    <property type="molecule type" value="Genomic_DNA"/>
</dbReference>
<comment type="caution">
    <text evidence="3">The sequence shown here is derived from an EMBL/GenBank/DDBJ whole genome shotgun (WGS) entry which is preliminary data.</text>
</comment>
<accession>A0A1J4L4I7</accession>